<reference evidence="11 12" key="1">
    <citation type="submission" date="2018-10" db="EMBL/GenBank/DDBJ databases">
        <authorList>
            <consortium name="Pathogen Informatics"/>
        </authorList>
    </citation>
    <scope>NUCLEOTIDE SEQUENCE [LARGE SCALE GENOMIC DNA]</scope>
</reference>
<dbReference type="Gene3D" id="1.25.40.20">
    <property type="entry name" value="Ankyrin repeat-containing domain"/>
    <property type="match status" value="1"/>
</dbReference>
<dbReference type="PANTHER" id="PTHR12787">
    <property type="entry name" value="RIBOSOMAL RNA-PROCESSING PROTEIN 8"/>
    <property type="match status" value="1"/>
</dbReference>
<comment type="similarity">
    <text evidence="2">Belongs to the methyltransferase superfamily. RRP8 family.</text>
</comment>
<dbReference type="InterPro" id="IPR011009">
    <property type="entry name" value="Kinase-like_dom_sf"/>
</dbReference>
<dbReference type="GO" id="GO:0008168">
    <property type="term" value="F:methyltransferase activity"/>
    <property type="evidence" value="ECO:0007669"/>
    <property type="project" value="UniProtKB-KW"/>
</dbReference>
<evidence type="ECO:0000313" key="12">
    <source>
        <dbReference type="Proteomes" id="UP000267029"/>
    </source>
</evidence>
<accession>A0A3P6H326</accession>
<evidence type="ECO:0000256" key="9">
    <source>
        <dbReference type="PROSITE-ProRule" id="PRU00023"/>
    </source>
</evidence>
<dbReference type="Pfam" id="PF07714">
    <property type="entry name" value="PK_Tyr_Ser-Thr"/>
    <property type="match status" value="1"/>
</dbReference>
<keyword evidence="5" id="KW-0489">Methyltransferase</keyword>
<dbReference type="SUPFAM" id="SSF56112">
    <property type="entry name" value="Protein kinase-like (PK-like)"/>
    <property type="match status" value="1"/>
</dbReference>
<dbReference type="GO" id="GO:0004672">
    <property type="term" value="F:protein kinase activity"/>
    <property type="evidence" value="ECO:0007669"/>
    <property type="project" value="InterPro"/>
</dbReference>
<dbReference type="Proteomes" id="UP000267029">
    <property type="component" value="Unassembled WGS sequence"/>
</dbReference>
<comment type="subcellular location">
    <subcellularLocation>
        <location evidence="1">Nucleus</location>
        <location evidence="1">Nucleolus</location>
    </subcellularLocation>
</comment>
<dbReference type="InterPro" id="IPR007823">
    <property type="entry name" value="RRP8"/>
</dbReference>
<name>A0A3P6H326_MESCO</name>
<dbReference type="GO" id="GO:0005730">
    <property type="term" value="C:nucleolus"/>
    <property type="evidence" value="ECO:0007669"/>
    <property type="project" value="UniProtKB-SubCell"/>
</dbReference>
<dbReference type="GO" id="GO:0006364">
    <property type="term" value="P:rRNA processing"/>
    <property type="evidence" value="ECO:0007669"/>
    <property type="project" value="UniProtKB-KW"/>
</dbReference>
<dbReference type="InterPro" id="IPR036770">
    <property type="entry name" value="Ankyrin_rpt-contain_sf"/>
</dbReference>
<dbReference type="PROSITE" id="PS50088">
    <property type="entry name" value="ANK_REPEAT"/>
    <property type="match status" value="2"/>
</dbReference>
<dbReference type="PROSITE" id="PS50297">
    <property type="entry name" value="ANK_REP_REGION"/>
    <property type="match status" value="2"/>
</dbReference>
<evidence type="ECO:0000256" key="6">
    <source>
        <dbReference type="ARBA" id="ARBA00022679"/>
    </source>
</evidence>
<evidence type="ECO:0000256" key="2">
    <source>
        <dbReference type="ARBA" id="ARBA00006301"/>
    </source>
</evidence>
<dbReference type="InterPro" id="IPR002110">
    <property type="entry name" value="Ankyrin_rpt"/>
</dbReference>
<evidence type="ECO:0000256" key="5">
    <source>
        <dbReference type="ARBA" id="ARBA00022603"/>
    </source>
</evidence>
<protein>
    <recommendedName>
        <fullName evidence="3">Ribosomal RNA-processing protein 8</fullName>
    </recommendedName>
</protein>
<gene>
    <name evidence="11" type="ORF">MCOS_LOCUS6947</name>
</gene>
<sequence length="711" mass="81002">MAVKKKPKRKQKVKCRKKLANATLSTLKHSNRTEYTSDTLESEIQASMFRILNEKLYNCSSTDASQYFSEDPFAFEVYHKGFQKQLSKWPSDPLDWPEKIIKSDFKKSIVADMGCGDARLALHLKGVATVHSFDLVAVNERVTVCDMAHTPLNNSSVDVVLFCLALMGTNCRDFIYEANRILKMNGTLLIVEVASRFDASFKRFLKLLKPFGFKVEKWEITEDSYFAHGRLCKVKDLSTCSEMEAIIGHVREGNLAETRLWLDMSENDVNQGDEHRFSLLHWAAREGRRAIVELLISRGARVNATNLGDDTALHLAAAHGHYDVVYFLLTNFRLALLIKFGASLMQENKYGSTPLEIARPRAAAMLAPMAQSYGADLVRRRPFRDQSWIGTKTRARDATIYKLDGDAWDPRDVELSGALADGHGAEVLRGFFRNKEVVVKMLKLKHYTDRQARDFKEEFPRLRIFNHPNILPVLAIFNATPRLCVISEFMPFGTLYNLLHPPPPGPQQILDENAHPHEPPVVSLRQALRFALDIAKAMEFLHTPELKVPNFRLNSRHVLIDEDIAKIGNPVDEDMPDDEMLIARLDMADYKFSFHEKAREYNPAWMSPEALQKKPQDINLQASDMWSFGVILWELITRMEPFEGLDPMVIGMQVATEGLRLPRLANMDSRIVRLLDLCMNEDPGKRPQFDMLLPLLDKMRERAGQPTAVTS</sequence>
<dbReference type="SUPFAM" id="SSF53335">
    <property type="entry name" value="S-adenosyl-L-methionine-dependent methyltransferases"/>
    <property type="match status" value="1"/>
</dbReference>
<dbReference type="FunFam" id="1.10.10.2150:FF:000001">
    <property type="entry name" value="Ribosomal RNA-processing protein 8"/>
    <property type="match status" value="1"/>
</dbReference>
<keyword evidence="4" id="KW-0698">rRNA processing</keyword>
<dbReference type="SUPFAM" id="SSF48403">
    <property type="entry name" value="Ankyrin repeat"/>
    <property type="match status" value="1"/>
</dbReference>
<dbReference type="Gene3D" id="1.10.10.2150">
    <property type="entry name" value="Ribosomal RNA-processing protein 8, N-terminal domain"/>
    <property type="match status" value="1"/>
</dbReference>
<dbReference type="PROSITE" id="PS50011">
    <property type="entry name" value="PROTEIN_KINASE_DOM"/>
    <property type="match status" value="1"/>
</dbReference>
<dbReference type="STRING" id="53468.A0A3P6H326"/>
<evidence type="ECO:0000256" key="8">
    <source>
        <dbReference type="ARBA" id="ARBA00023242"/>
    </source>
</evidence>
<keyword evidence="12" id="KW-1185">Reference proteome</keyword>
<evidence type="ECO:0000256" key="7">
    <source>
        <dbReference type="ARBA" id="ARBA00022691"/>
    </source>
</evidence>
<dbReference type="InterPro" id="IPR029063">
    <property type="entry name" value="SAM-dependent_MTases_sf"/>
</dbReference>
<keyword evidence="7" id="KW-0949">S-adenosyl-L-methionine</keyword>
<proteinExistence type="inferred from homology"/>
<keyword evidence="6" id="KW-0808">Transferase</keyword>
<dbReference type="GO" id="GO:0032259">
    <property type="term" value="P:methylation"/>
    <property type="evidence" value="ECO:0007669"/>
    <property type="project" value="UniProtKB-KW"/>
</dbReference>
<evidence type="ECO:0000256" key="1">
    <source>
        <dbReference type="ARBA" id="ARBA00004604"/>
    </source>
</evidence>
<dbReference type="EMBL" id="UXSR01005310">
    <property type="protein sequence ID" value="VDD80944.1"/>
    <property type="molecule type" value="Genomic_DNA"/>
</dbReference>
<evidence type="ECO:0000256" key="3">
    <source>
        <dbReference type="ARBA" id="ARBA00020203"/>
    </source>
</evidence>
<feature type="repeat" description="ANK" evidence="9">
    <location>
        <begin position="308"/>
        <end position="329"/>
    </location>
</feature>
<dbReference type="Gene3D" id="1.10.510.10">
    <property type="entry name" value="Transferase(Phosphotransferase) domain 1"/>
    <property type="match status" value="1"/>
</dbReference>
<keyword evidence="9" id="KW-0040">ANK repeat</keyword>
<dbReference type="InterPro" id="IPR001245">
    <property type="entry name" value="Ser-Thr/Tyr_kinase_cat_dom"/>
</dbReference>
<organism evidence="11 12">
    <name type="scientific">Mesocestoides corti</name>
    <name type="common">Flatworm</name>
    <dbReference type="NCBI Taxonomy" id="53468"/>
    <lineage>
        <taxon>Eukaryota</taxon>
        <taxon>Metazoa</taxon>
        <taxon>Spiralia</taxon>
        <taxon>Lophotrochozoa</taxon>
        <taxon>Platyhelminthes</taxon>
        <taxon>Cestoda</taxon>
        <taxon>Eucestoda</taxon>
        <taxon>Cyclophyllidea</taxon>
        <taxon>Mesocestoididae</taxon>
        <taxon>Mesocestoides</taxon>
    </lineage>
</organism>
<keyword evidence="8" id="KW-0539">Nucleus</keyword>
<dbReference type="InterPro" id="IPR042036">
    <property type="entry name" value="RRP8_N"/>
</dbReference>
<dbReference type="InterPro" id="IPR000719">
    <property type="entry name" value="Prot_kinase_dom"/>
</dbReference>
<evidence type="ECO:0000259" key="10">
    <source>
        <dbReference type="PROSITE" id="PS50011"/>
    </source>
</evidence>
<dbReference type="Gene3D" id="3.30.200.20">
    <property type="entry name" value="Phosphorylase Kinase, domain 1"/>
    <property type="match status" value="1"/>
</dbReference>
<evidence type="ECO:0000313" key="11">
    <source>
        <dbReference type="EMBL" id="VDD80944.1"/>
    </source>
</evidence>
<feature type="repeat" description="ANK" evidence="9">
    <location>
        <begin position="275"/>
        <end position="307"/>
    </location>
</feature>
<dbReference type="AlphaFoldDB" id="A0A3P6H326"/>
<dbReference type="SMART" id="SM00248">
    <property type="entry name" value="ANK"/>
    <property type="match status" value="2"/>
</dbReference>
<dbReference type="OrthoDB" id="6718656at2759"/>
<dbReference type="PANTHER" id="PTHR12787:SF0">
    <property type="entry name" value="RIBOSOMAL RNA-PROCESSING PROTEIN 8"/>
    <property type="match status" value="1"/>
</dbReference>
<dbReference type="Pfam" id="PF12796">
    <property type="entry name" value="Ank_2"/>
    <property type="match status" value="1"/>
</dbReference>
<dbReference type="Pfam" id="PF05148">
    <property type="entry name" value="Methyltransf_8"/>
    <property type="match status" value="1"/>
</dbReference>
<evidence type="ECO:0000256" key="4">
    <source>
        <dbReference type="ARBA" id="ARBA00022552"/>
    </source>
</evidence>
<feature type="domain" description="Protein kinase" evidence="10">
    <location>
        <begin position="413"/>
        <end position="696"/>
    </location>
</feature>
<dbReference type="GO" id="GO:0005524">
    <property type="term" value="F:ATP binding"/>
    <property type="evidence" value="ECO:0007669"/>
    <property type="project" value="InterPro"/>
</dbReference>
<dbReference type="Gene3D" id="3.40.50.150">
    <property type="entry name" value="Vaccinia Virus protein VP39"/>
    <property type="match status" value="1"/>
</dbReference>